<dbReference type="Proteomes" id="UP000612746">
    <property type="component" value="Unassembled WGS sequence"/>
</dbReference>
<keyword evidence="3" id="KW-1185">Reference proteome</keyword>
<organism evidence="2 3">
    <name type="scientific">Umbelopsis vinacea</name>
    <dbReference type="NCBI Taxonomy" id="44442"/>
    <lineage>
        <taxon>Eukaryota</taxon>
        <taxon>Fungi</taxon>
        <taxon>Fungi incertae sedis</taxon>
        <taxon>Mucoromycota</taxon>
        <taxon>Mucoromycotina</taxon>
        <taxon>Umbelopsidomycetes</taxon>
        <taxon>Umbelopsidales</taxon>
        <taxon>Umbelopsidaceae</taxon>
        <taxon>Umbelopsis</taxon>
    </lineage>
</organism>
<evidence type="ECO:0000256" key="1">
    <source>
        <dbReference type="SAM" id="MobiDB-lite"/>
    </source>
</evidence>
<dbReference type="AlphaFoldDB" id="A0A8H7Q2Y9"/>
<reference evidence="2" key="1">
    <citation type="submission" date="2020-12" db="EMBL/GenBank/DDBJ databases">
        <title>Metabolic potential, ecology and presence of endohyphal bacteria is reflected in genomic diversity of Mucoromycotina.</title>
        <authorList>
            <person name="Muszewska A."/>
            <person name="Okrasinska A."/>
            <person name="Steczkiewicz K."/>
            <person name="Drgas O."/>
            <person name="Orlowska M."/>
            <person name="Perlinska-Lenart U."/>
            <person name="Aleksandrzak-Piekarczyk T."/>
            <person name="Szatraj K."/>
            <person name="Zielenkiewicz U."/>
            <person name="Pilsyk S."/>
            <person name="Malc E."/>
            <person name="Mieczkowski P."/>
            <person name="Kruszewska J.S."/>
            <person name="Biernat P."/>
            <person name="Pawlowska J."/>
        </authorList>
    </citation>
    <scope>NUCLEOTIDE SEQUENCE</scope>
    <source>
        <strain evidence="2">WA0000051536</strain>
    </source>
</reference>
<feature type="compositionally biased region" description="Basic and acidic residues" evidence="1">
    <location>
        <begin position="236"/>
        <end position="247"/>
    </location>
</feature>
<feature type="region of interest" description="Disordered" evidence="1">
    <location>
        <begin position="187"/>
        <end position="354"/>
    </location>
</feature>
<dbReference type="EMBL" id="JAEPRA010000005">
    <property type="protein sequence ID" value="KAG2185172.1"/>
    <property type="molecule type" value="Genomic_DNA"/>
</dbReference>
<protein>
    <submittedName>
        <fullName evidence="2">Uncharacterized protein</fullName>
    </submittedName>
</protein>
<evidence type="ECO:0000313" key="3">
    <source>
        <dbReference type="Proteomes" id="UP000612746"/>
    </source>
</evidence>
<dbReference type="OrthoDB" id="2437504at2759"/>
<sequence>MMRAYSIARHDRRSHKRNSVIIPDNVKILSDVSEGGQETSTSADHLIEPIASCIGTEDVNHDASLEVLEELQQEISEASDHPSEPCHIDDVISEEPSEIVQEQSEEAQIPEETHVAATCTELSFTVEEVQPNVEEETEDNEVTHDTTNDTTECVEEPVCDASNQETTEVKEDATPSEAVLCMDEEPATVTEVPSKEPVMHVNEEQTGDEVVEENQPSEEVIIDSGTCTDENLDETEPTKLDASKDDELVVVQSVEYPETQENEVADLSVLTTEKEGEKKSVSMVSDDDSQRETPSPSFRKDRKRRMSIRRLSDAFVRSKFPGPVESPTQETPSETSESTQSSFNAAKKTAQPVF</sequence>
<feature type="compositionally biased region" description="Acidic residues" evidence="1">
    <location>
        <begin position="205"/>
        <end position="216"/>
    </location>
</feature>
<gene>
    <name evidence="2" type="ORF">INT44_001962</name>
</gene>
<accession>A0A8H7Q2Y9</accession>
<feature type="compositionally biased region" description="Basic and acidic residues" evidence="1">
    <location>
        <begin position="193"/>
        <end position="203"/>
    </location>
</feature>
<feature type="compositionally biased region" description="Low complexity" evidence="1">
    <location>
        <begin position="325"/>
        <end position="342"/>
    </location>
</feature>
<evidence type="ECO:0000313" key="2">
    <source>
        <dbReference type="EMBL" id="KAG2185172.1"/>
    </source>
</evidence>
<comment type="caution">
    <text evidence="2">The sequence shown here is derived from an EMBL/GenBank/DDBJ whole genome shotgun (WGS) entry which is preliminary data.</text>
</comment>
<name>A0A8H7Q2Y9_9FUNG</name>
<proteinExistence type="predicted"/>